<dbReference type="GO" id="GO:0004781">
    <property type="term" value="F:sulfate adenylyltransferase (ATP) activity"/>
    <property type="evidence" value="ECO:0007669"/>
    <property type="project" value="UniProtKB-EC"/>
</dbReference>
<keyword evidence="3" id="KW-0548">Nucleotidyltransferase</keyword>
<dbReference type="GO" id="GO:0005525">
    <property type="term" value="F:GTP binding"/>
    <property type="evidence" value="ECO:0007669"/>
    <property type="project" value="UniProtKB-KW"/>
</dbReference>
<dbReference type="InterPro" id="IPR009001">
    <property type="entry name" value="Transl_elong_EF1A/Init_IF2_C"/>
</dbReference>
<organism evidence="9">
    <name type="scientific">mine drainage metagenome</name>
    <dbReference type="NCBI Taxonomy" id="410659"/>
    <lineage>
        <taxon>unclassified sequences</taxon>
        <taxon>metagenomes</taxon>
        <taxon>ecological metagenomes</taxon>
    </lineage>
</organism>
<dbReference type="PROSITE" id="PS00301">
    <property type="entry name" value="G_TR_1"/>
    <property type="match status" value="1"/>
</dbReference>
<feature type="compositionally biased region" description="Polar residues" evidence="7">
    <location>
        <begin position="346"/>
        <end position="362"/>
    </location>
</feature>
<keyword evidence="5" id="KW-0067">ATP-binding</keyword>
<dbReference type="SUPFAM" id="SSF50465">
    <property type="entry name" value="EF-Tu/eEF-1alpha/eIF2-gamma C-terminal domain"/>
    <property type="match status" value="1"/>
</dbReference>
<evidence type="ECO:0000256" key="5">
    <source>
        <dbReference type="ARBA" id="ARBA00022840"/>
    </source>
</evidence>
<dbReference type="InterPro" id="IPR031157">
    <property type="entry name" value="G_TR_CS"/>
</dbReference>
<evidence type="ECO:0000256" key="4">
    <source>
        <dbReference type="ARBA" id="ARBA00022741"/>
    </source>
</evidence>
<dbReference type="InterPro" id="IPR054696">
    <property type="entry name" value="GTP-eEF1A_C"/>
</dbReference>
<dbReference type="Pfam" id="PF00009">
    <property type="entry name" value="GTP_EFTU"/>
    <property type="match status" value="1"/>
</dbReference>
<dbReference type="EC" id="2.7.7.4" evidence="1"/>
<keyword evidence="2" id="KW-0808">Transferase</keyword>
<dbReference type="InterPro" id="IPR000795">
    <property type="entry name" value="T_Tr_GTP-bd_dom"/>
</dbReference>
<dbReference type="GO" id="GO:0005524">
    <property type="term" value="F:ATP binding"/>
    <property type="evidence" value="ECO:0007669"/>
    <property type="project" value="UniProtKB-KW"/>
</dbReference>
<dbReference type="GO" id="GO:0006790">
    <property type="term" value="P:sulfur compound metabolic process"/>
    <property type="evidence" value="ECO:0007669"/>
    <property type="project" value="InterPro"/>
</dbReference>
<dbReference type="Pfam" id="PF22594">
    <property type="entry name" value="GTP-eEF1A_C"/>
    <property type="match status" value="1"/>
</dbReference>
<keyword evidence="6" id="KW-0342">GTP-binding</keyword>
<protein>
    <recommendedName>
        <fullName evidence="1">sulfate adenylyltransferase</fullName>
        <ecNumber evidence="1">2.7.7.4</ecNumber>
    </recommendedName>
</protein>
<dbReference type="GO" id="GO:0016301">
    <property type="term" value="F:kinase activity"/>
    <property type="evidence" value="ECO:0007669"/>
    <property type="project" value="UniProtKB-KW"/>
</dbReference>
<dbReference type="AlphaFoldDB" id="E6PVZ5"/>
<dbReference type="InterPro" id="IPR050100">
    <property type="entry name" value="TRAFAC_GTPase_members"/>
</dbReference>
<dbReference type="SUPFAM" id="SSF52540">
    <property type="entry name" value="P-loop containing nucleoside triphosphate hydrolases"/>
    <property type="match status" value="1"/>
</dbReference>
<reference evidence="9" key="1">
    <citation type="submission" date="2009-10" db="EMBL/GenBank/DDBJ databases">
        <title>Diversity of trophic interactions inside an arsenic-rich microbial ecosystem.</title>
        <authorList>
            <person name="Bertin P.N."/>
            <person name="Heinrich-Salmeron A."/>
            <person name="Pelletier E."/>
            <person name="Goulhen-Chollet F."/>
            <person name="Arsene-Ploetze F."/>
            <person name="Gallien S."/>
            <person name="Calteau A."/>
            <person name="Vallenet D."/>
            <person name="Casiot C."/>
            <person name="Chane-Woon-Ming B."/>
            <person name="Giloteaux L."/>
            <person name="Barakat M."/>
            <person name="Bonnefoy V."/>
            <person name="Bruneel O."/>
            <person name="Chandler M."/>
            <person name="Cleiss J."/>
            <person name="Duran R."/>
            <person name="Elbaz-Poulichet F."/>
            <person name="Fonknechten N."/>
            <person name="Lauga B."/>
            <person name="Mornico D."/>
            <person name="Ortet P."/>
            <person name="Schaeffer C."/>
            <person name="Siguier P."/>
            <person name="Alexander Thil Smith A."/>
            <person name="Van Dorsselaer A."/>
            <person name="Weissenbach J."/>
            <person name="Medigue C."/>
            <person name="Le Paslier D."/>
        </authorList>
    </citation>
    <scope>NUCLEOTIDE SEQUENCE</scope>
</reference>
<sequence length="467" mass="50111">MNTHNDASSEHRHKALRFLTAGSVDDGKSTLIGRLLLDSRAILADQLDALQRRAAGGSIDLSQLTDGLEAEREQGITIDVAYRYFATPRRKFIIADAPGHEQYTRNMVTAAAGSDAAVVLIDITKLDWRAAPLRLLPQTRRHTLLARLLRLPSIVFAVNKLDAVDDAEAAFAAVRDALLDFAAEAGIAPAGIVPVSALRGDNIAIASTSWPWYAGPTLLQWLEALPAAEEPQTGALLLPVQYVAREGDGLGHQPRTVWGRIARGQVQSGDKIRIHPSGESAEVVAVRRAGVAVDGCAAGQSAGLVLDRQVDVSRGDWVTGLEPVQAGESAVMLQETQHHQPPESAATPQAEVSSAPSRTSRGTQEFGATLAWLDTEPAAIGRKYWLRHGHRWVAGRITAISSRLDIHTLTDVDAQTLAVNDIGRVRLRVQSPLPLEIYADNRVAGAMIVVDPATHRTSGALMVEALA</sequence>
<dbReference type="SUPFAM" id="SSF50447">
    <property type="entry name" value="Translation proteins"/>
    <property type="match status" value="1"/>
</dbReference>
<dbReference type="InterPro" id="IPR009000">
    <property type="entry name" value="Transl_B-barrel_sf"/>
</dbReference>
<dbReference type="Gene3D" id="3.40.50.300">
    <property type="entry name" value="P-loop containing nucleotide triphosphate hydrolases"/>
    <property type="match status" value="1"/>
</dbReference>
<dbReference type="InterPro" id="IPR027417">
    <property type="entry name" value="P-loop_NTPase"/>
</dbReference>
<dbReference type="NCBIfam" id="TIGR02034">
    <property type="entry name" value="CysN"/>
    <property type="match status" value="1"/>
</dbReference>
<dbReference type="CDD" id="cd04095">
    <property type="entry name" value="CysN_NoDQ_III"/>
    <property type="match status" value="1"/>
</dbReference>
<evidence type="ECO:0000256" key="1">
    <source>
        <dbReference type="ARBA" id="ARBA00012391"/>
    </source>
</evidence>
<feature type="domain" description="Tr-type G" evidence="8">
    <location>
        <begin position="13"/>
        <end position="232"/>
    </location>
</feature>
<proteinExistence type="predicted"/>
<dbReference type="PANTHER" id="PTHR23115">
    <property type="entry name" value="TRANSLATION FACTOR"/>
    <property type="match status" value="1"/>
</dbReference>
<dbReference type="PROSITE" id="PS51722">
    <property type="entry name" value="G_TR_2"/>
    <property type="match status" value="1"/>
</dbReference>
<evidence type="ECO:0000256" key="2">
    <source>
        <dbReference type="ARBA" id="ARBA00022679"/>
    </source>
</evidence>
<evidence type="ECO:0000256" key="6">
    <source>
        <dbReference type="ARBA" id="ARBA00023134"/>
    </source>
</evidence>
<comment type="caution">
    <text evidence="9">The sequence shown here is derived from an EMBL/GenBank/DDBJ whole genome shotgun (WGS) entry which is preliminary data.</text>
</comment>
<evidence type="ECO:0000313" key="9">
    <source>
        <dbReference type="EMBL" id="CBH99102.1"/>
    </source>
</evidence>
<name>E6PVZ5_9ZZZZ</name>
<evidence type="ECO:0000259" key="8">
    <source>
        <dbReference type="PROSITE" id="PS51722"/>
    </source>
</evidence>
<feature type="region of interest" description="Disordered" evidence="7">
    <location>
        <begin position="331"/>
        <end position="362"/>
    </location>
</feature>
<evidence type="ECO:0000256" key="7">
    <source>
        <dbReference type="SAM" id="MobiDB-lite"/>
    </source>
</evidence>
<dbReference type="InterPro" id="IPR044139">
    <property type="entry name" value="CysN_NoDQ_III"/>
</dbReference>
<dbReference type="PRINTS" id="PR00315">
    <property type="entry name" value="ELONGATNFCT"/>
</dbReference>
<evidence type="ECO:0000256" key="3">
    <source>
        <dbReference type="ARBA" id="ARBA00022695"/>
    </source>
</evidence>
<keyword evidence="4" id="KW-0547">Nucleotide-binding</keyword>
<dbReference type="InterPro" id="IPR011779">
    <property type="entry name" value="SO4_adenylTrfase_lsu"/>
</dbReference>
<accession>E6PVZ5</accession>
<dbReference type="Gene3D" id="2.40.30.10">
    <property type="entry name" value="Translation factors"/>
    <property type="match status" value="2"/>
</dbReference>
<dbReference type="EMBL" id="CABM01000067">
    <property type="protein sequence ID" value="CBH99102.1"/>
    <property type="molecule type" value="Genomic_DNA"/>
</dbReference>
<dbReference type="GO" id="GO:0003924">
    <property type="term" value="F:GTPase activity"/>
    <property type="evidence" value="ECO:0007669"/>
    <property type="project" value="InterPro"/>
</dbReference>
<gene>
    <name evidence="9" type="primary">raxQ</name>
    <name evidence="9" type="ORF">CARN2_0279</name>
</gene>
<keyword evidence="9" id="KW-0418">Kinase</keyword>